<accession>A0A916ZHQ1</accession>
<sequence length="649" mass="68827">MLVSGVVLLAGAARAQDTTPVAAAPPDAGPVPMPQGAPQLEDFAPLPGNVAWPTVETTTDGEPVEVAGDVSYMVAVTGLAELGLETQFRELSSLWTKRGQPANLAQINRRTTEDRDLIDQLLRSIGHYGGNTAVALTAPVQVGGKTSIAMTVTAGPIYTFDSISVVAPAEAIGGDPLGIVKPLLGIKVGDTVDAARVNAGQDAIAVKLADAGYAFAVVGKPDIVIDHATRTATLLQTIDLGKPGVHGALRMSGALQGFDDKHLALLARFKPGDPFTDAGRDDLRRALIHTGLFGTVSVRPVAGAIQADGTQVVDLQITTEAAPARTIAASVGYSTGQGIRVEGSWTHRNLFQPEGAFTARVVAAEREQVLTGEIRKRNFRRRDQSLTLRGGFTAEQQDAFDATTVGVLAAIDRESNIIWQKPITYSVGVELLATRQRDRSAPDDPNNTYFILAFPGAITWDRSDDLLNPSKGFRLSGRVSPEFSLRSGQNFNYVKLQVDGSVYQPFGDFVLAGRMHVGGIAGAERGRIAPDRRFYAGGGGSVRGYDYQGVGPQDAEGSPTGGNSLVEASAEVRYRFEAFGSDLGVVGFVDAGQVYPTSLPKFTDLRYGVGIGLRYFTSFGPVRIDIATPIARREGEPRAAFYVSIGQAF</sequence>
<gene>
    <name evidence="5" type="ORF">GCM10011529_00730</name>
</gene>
<dbReference type="InterPro" id="IPR039910">
    <property type="entry name" value="D15-like"/>
</dbReference>
<keyword evidence="6" id="KW-1185">Reference proteome</keyword>
<feature type="domain" description="Bacterial surface antigen (D15)" evidence="4">
    <location>
        <begin position="362"/>
        <end position="649"/>
    </location>
</feature>
<dbReference type="PANTHER" id="PTHR12815">
    <property type="entry name" value="SORTING AND ASSEMBLY MACHINERY SAMM50 PROTEIN FAMILY MEMBER"/>
    <property type="match status" value="1"/>
</dbReference>
<evidence type="ECO:0000313" key="6">
    <source>
        <dbReference type="Proteomes" id="UP000635071"/>
    </source>
</evidence>
<comment type="subcellular location">
    <subcellularLocation>
        <location evidence="1">Membrane</location>
    </subcellularLocation>
</comment>
<organism evidence="5 6">
    <name type="scientific">Sandarakinorhabdus glacialis</name>
    <dbReference type="NCBI Taxonomy" id="1614636"/>
    <lineage>
        <taxon>Bacteria</taxon>
        <taxon>Pseudomonadati</taxon>
        <taxon>Pseudomonadota</taxon>
        <taxon>Alphaproteobacteria</taxon>
        <taxon>Sphingomonadales</taxon>
        <taxon>Sphingosinicellaceae</taxon>
        <taxon>Sandarakinorhabdus</taxon>
    </lineage>
</organism>
<keyword evidence="3" id="KW-0472">Membrane</keyword>
<comment type="caution">
    <text evidence="5">The sequence shown here is derived from an EMBL/GenBank/DDBJ whole genome shotgun (WGS) entry which is preliminary data.</text>
</comment>
<evidence type="ECO:0000313" key="5">
    <source>
        <dbReference type="EMBL" id="GGD98542.1"/>
    </source>
</evidence>
<reference evidence="5" key="2">
    <citation type="submission" date="2020-09" db="EMBL/GenBank/DDBJ databases">
        <authorList>
            <person name="Sun Q."/>
            <person name="Zhou Y."/>
        </authorList>
    </citation>
    <scope>NUCLEOTIDE SEQUENCE</scope>
    <source>
        <strain evidence="5">CGMCC 1.15519</strain>
    </source>
</reference>
<dbReference type="Proteomes" id="UP000635071">
    <property type="component" value="Unassembled WGS sequence"/>
</dbReference>
<dbReference type="Gene3D" id="3.10.20.310">
    <property type="entry name" value="membrane protein fhac"/>
    <property type="match status" value="1"/>
</dbReference>
<keyword evidence="2" id="KW-0812">Transmembrane</keyword>
<evidence type="ECO:0000259" key="4">
    <source>
        <dbReference type="Pfam" id="PF01103"/>
    </source>
</evidence>
<evidence type="ECO:0000256" key="1">
    <source>
        <dbReference type="ARBA" id="ARBA00004370"/>
    </source>
</evidence>
<dbReference type="EMBL" id="BMJM01000001">
    <property type="protein sequence ID" value="GGD98542.1"/>
    <property type="molecule type" value="Genomic_DNA"/>
</dbReference>
<reference evidence="5" key="1">
    <citation type="journal article" date="2014" name="Int. J. Syst. Evol. Microbiol.">
        <title>Complete genome sequence of Corynebacterium casei LMG S-19264T (=DSM 44701T), isolated from a smear-ripened cheese.</title>
        <authorList>
            <consortium name="US DOE Joint Genome Institute (JGI-PGF)"/>
            <person name="Walter F."/>
            <person name="Albersmeier A."/>
            <person name="Kalinowski J."/>
            <person name="Ruckert C."/>
        </authorList>
    </citation>
    <scope>NUCLEOTIDE SEQUENCE</scope>
    <source>
        <strain evidence="5">CGMCC 1.15519</strain>
    </source>
</reference>
<dbReference type="GO" id="GO:0019867">
    <property type="term" value="C:outer membrane"/>
    <property type="evidence" value="ECO:0007669"/>
    <property type="project" value="InterPro"/>
</dbReference>
<proteinExistence type="predicted"/>
<evidence type="ECO:0000256" key="3">
    <source>
        <dbReference type="ARBA" id="ARBA00023136"/>
    </source>
</evidence>
<name>A0A916ZHQ1_9SPHN</name>
<dbReference type="Pfam" id="PF01103">
    <property type="entry name" value="Omp85"/>
    <property type="match status" value="1"/>
</dbReference>
<evidence type="ECO:0000256" key="2">
    <source>
        <dbReference type="ARBA" id="ARBA00022452"/>
    </source>
</evidence>
<keyword evidence="2" id="KW-1134">Transmembrane beta strand</keyword>
<dbReference type="Gene3D" id="2.40.160.50">
    <property type="entry name" value="membrane protein fhac: a member of the omp85/tpsb transporter family"/>
    <property type="match status" value="1"/>
</dbReference>
<dbReference type="PANTHER" id="PTHR12815:SF42">
    <property type="entry name" value="BACTERIAL SURFACE ANTIGEN (D15) DOMAIN-CONTAINING PROTEIN"/>
    <property type="match status" value="1"/>
</dbReference>
<protein>
    <submittedName>
        <fullName evidence="5">Outer membrane protein assembly factor</fullName>
    </submittedName>
</protein>
<dbReference type="InterPro" id="IPR000184">
    <property type="entry name" value="Bac_surfAg_D15"/>
</dbReference>
<dbReference type="AlphaFoldDB" id="A0A916ZHQ1"/>